<gene>
    <name evidence="1" type="ORF">BUALT_Bualt02G0117700</name>
</gene>
<proteinExistence type="predicted"/>
<keyword evidence="2" id="KW-1185">Reference proteome</keyword>
<evidence type="ECO:0000313" key="1">
    <source>
        <dbReference type="EMBL" id="KAG8388360.1"/>
    </source>
</evidence>
<evidence type="ECO:0000313" key="2">
    <source>
        <dbReference type="Proteomes" id="UP000826271"/>
    </source>
</evidence>
<sequence>MYFMLRKGISKGKLLADLSMLMKRGKIAGKAAIDNLMFHHHAAVSTSGRRPDGEYEFSCSNSPAYPIFHLKKRKHSHAPPPPTEEELMAAAMEMINSAAASPVLPGFGPSPMVRQLRVTDSPFPLREIEEDNRVDEAAEKFIMKFYKDLRQQNSMSYLGYY</sequence>
<evidence type="ECO:0008006" key="3">
    <source>
        <dbReference type="Google" id="ProtNLM"/>
    </source>
</evidence>
<accession>A0AAV6YAA2</accession>
<comment type="caution">
    <text evidence="1">The sequence shown here is derived from an EMBL/GenBank/DDBJ whole genome shotgun (WGS) entry which is preliminary data.</text>
</comment>
<dbReference type="Proteomes" id="UP000826271">
    <property type="component" value="Unassembled WGS sequence"/>
</dbReference>
<reference evidence="1" key="1">
    <citation type="submission" date="2019-10" db="EMBL/GenBank/DDBJ databases">
        <authorList>
            <person name="Zhang R."/>
            <person name="Pan Y."/>
            <person name="Wang J."/>
            <person name="Ma R."/>
            <person name="Yu S."/>
        </authorList>
    </citation>
    <scope>NUCLEOTIDE SEQUENCE</scope>
    <source>
        <strain evidence="1">LA-IB0</strain>
        <tissue evidence="1">Leaf</tissue>
    </source>
</reference>
<dbReference type="AlphaFoldDB" id="A0AAV6YAA2"/>
<organism evidence="1 2">
    <name type="scientific">Buddleja alternifolia</name>
    <dbReference type="NCBI Taxonomy" id="168488"/>
    <lineage>
        <taxon>Eukaryota</taxon>
        <taxon>Viridiplantae</taxon>
        <taxon>Streptophyta</taxon>
        <taxon>Embryophyta</taxon>
        <taxon>Tracheophyta</taxon>
        <taxon>Spermatophyta</taxon>
        <taxon>Magnoliopsida</taxon>
        <taxon>eudicotyledons</taxon>
        <taxon>Gunneridae</taxon>
        <taxon>Pentapetalae</taxon>
        <taxon>asterids</taxon>
        <taxon>lamiids</taxon>
        <taxon>Lamiales</taxon>
        <taxon>Scrophulariaceae</taxon>
        <taxon>Buddlejeae</taxon>
        <taxon>Buddleja</taxon>
    </lineage>
</organism>
<name>A0AAV6YAA2_9LAMI</name>
<dbReference type="PANTHER" id="PTHR33265:SF26">
    <property type="entry name" value="OS06G0554600 PROTEIN"/>
    <property type="match status" value="1"/>
</dbReference>
<dbReference type="PANTHER" id="PTHR33265">
    <property type="entry name" value="AVR9/CF-9 RAPIDLY ELICITED PROTEIN-RELATED"/>
    <property type="match status" value="1"/>
</dbReference>
<dbReference type="EMBL" id="WHWC01000002">
    <property type="protein sequence ID" value="KAG8388360.1"/>
    <property type="molecule type" value="Genomic_DNA"/>
</dbReference>
<dbReference type="InterPro" id="IPR008480">
    <property type="entry name" value="DUF761_pln"/>
</dbReference>
<protein>
    <recommendedName>
        <fullName evidence="3">Avr9/Cf-9 rapidly elicited protein 146</fullName>
    </recommendedName>
</protein>
<dbReference type="Pfam" id="PF05553">
    <property type="entry name" value="DUF761"/>
    <property type="match status" value="1"/>
</dbReference>